<dbReference type="FunFam" id="3.40.470.10:FF:000004">
    <property type="entry name" value="Uracil-DNA glycosylase"/>
    <property type="match status" value="1"/>
</dbReference>
<proteinExistence type="inferred from homology"/>
<evidence type="ECO:0000256" key="10">
    <source>
        <dbReference type="ARBA" id="ARBA00052828"/>
    </source>
</evidence>
<feature type="domain" description="Uracil-DNA glycosylase-like" evidence="15">
    <location>
        <begin position="114"/>
        <end position="274"/>
    </location>
</feature>
<dbReference type="SUPFAM" id="SSF52141">
    <property type="entry name" value="Uracil-DNA glycosylase-like"/>
    <property type="match status" value="1"/>
</dbReference>
<dbReference type="Proteomes" id="UP000326759">
    <property type="component" value="Unassembled WGS sequence"/>
</dbReference>
<comment type="catalytic activity">
    <reaction evidence="12 14">
        <text>Hydrolyzes single-stranded DNA or mismatched double-stranded DNA and polynucleotides, releasing free uracil.</text>
        <dbReference type="EC" id="3.2.2.27"/>
    </reaction>
</comment>
<evidence type="ECO:0000256" key="7">
    <source>
        <dbReference type="ARBA" id="ARBA00023204"/>
    </source>
</evidence>
<dbReference type="InterPro" id="IPR036895">
    <property type="entry name" value="Uracil-DNA_glycosylase-like_sf"/>
</dbReference>
<dbReference type="PANTHER" id="PTHR11264:SF0">
    <property type="entry name" value="URACIL-DNA GLYCOSYLASE"/>
    <property type="match status" value="1"/>
</dbReference>
<dbReference type="NCBIfam" id="NF003588">
    <property type="entry name" value="PRK05254.1-1"/>
    <property type="match status" value="1"/>
</dbReference>
<dbReference type="PROSITE" id="PS00130">
    <property type="entry name" value="U_DNA_GLYCOSYLASE"/>
    <property type="match status" value="1"/>
</dbReference>
<evidence type="ECO:0000256" key="9">
    <source>
        <dbReference type="ARBA" id="ARBA00052069"/>
    </source>
</evidence>
<comment type="function">
    <text evidence="12 14">Excises uracil residues from the DNA which can arise as a result of misincorporation of dUMP residues by DNA polymerase or due to deamination of cytosine.</text>
</comment>
<evidence type="ECO:0000256" key="4">
    <source>
        <dbReference type="ARBA" id="ARBA00022801"/>
    </source>
</evidence>
<feature type="active site" description="Proton acceptor" evidence="12 13">
    <location>
        <position position="129"/>
    </location>
</feature>
<keyword evidence="7 12" id="KW-0234">DNA repair</keyword>
<evidence type="ECO:0000256" key="2">
    <source>
        <dbReference type="ARBA" id="ARBA00022553"/>
    </source>
</evidence>
<accession>A0A5N5TH42</accession>
<dbReference type="EMBL" id="SEYY01001046">
    <property type="protein sequence ID" value="KAB7505966.1"/>
    <property type="molecule type" value="Genomic_DNA"/>
</dbReference>
<dbReference type="PANTHER" id="PTHR11264">
    <property type="entry name" value="URACIL-DNA GLYCOSYLASE"/>
    <property type="match status" value="1"/>
</dbReference>
<protein>
    <recommendedName>
        <fullName evidence="12 14">Uracil-DNA glycosylase</fullName>
        <shortName evidence="12">UDG</shortName>
        <ecNumber evidence="12 14">3.2.2.27</ecNumber>
    </recommendedName>
</protein>
<evidence type="ECO:0000256" key="6">
    <source>
        <dbReference type="ARBA" id="ARBA00023128"/>
    </source>
</evidence>
<evidence type="ECO:0000256" key="3">
    <source>
        <dbReference type="ARBA" id="ARBA00022763"/>
    </source>
</evidence>
<sequence length="290" mass="32821">MAQKTIKSFFKPLQTPEKKLFKKNDVDTKCVSEEKSSLTQDQKLKMERNKLKALLIQQCKKTSILHESMGLGWFEALRSEFSKPYFINLNSYVLSERSRFTIYPPPTQVFSWSNYCDIKNVKVVILGQDPYHGIGQAHGLCFSVQKGIPPPPSLINMYKELEKDIPGFKHPGHGYLVGWAKQGVLLLNACLTVRANNANSHKDQGWEKFTDAVIKAVSSQNSNVVFLLWGSYAQKKAAVVDKKHHLLNAPHPSPLSAHRGFFGCKHFSKCNELLLKSGKDPIDWTHLPVE</sequence>
<evidence type="ECO:0000259" key="15">
    <source>
        <dbReference type="SMART" id="SM00986"/>
    </source>
</evidence>
<evidence type="ECO:0000256" key="11">
    <source>
        <dbReference type="ARBA" id="ARBA00064140"/>
    </source>
</evidence>
<dbReference type="InterPro" id="IPR005122">
    <property type="entry name" value="Uracil-DNA_glycosylase-like"/>
</dbReference>
<dbReference type="InterPro" id="IPR018085">
    <property type="entry name" value="Ura-DNA_Glyclase_AS"/>
</dbReference>
<dbReference type="NCBIfam" id="NF003592">
    <property type="entry name" value="PRK05254.1-5"/>
    <property type="match status" value="1"/>
</dbReference>
<evidence type="ECO:0000313" key="17">
    <source>
        <dbReference type="Proteomes" id="UP000326759"/>
    </source>
</evidence>
<evidence type="ECO:0000313" key="16">
    <source>
        <dbReference type="EMBL" id="KAB7505966.1"/>
    </source>
</evidence>
<dbReference type="HAMAP" id="MF_00148">
    <property type="entry name" value="UDG"/>
    <property type="match status" value="1"/>
</dbReference>
<dbReference type="GO" id="GO:0004844">
    <property type="term" value="F:uracil DNA N-glycosylase activity"/>
    <property type="evidence" value="ECO:0007669"/>
    <property type="project" value="UniProtKB-UniRule"/>
</dbReference>
<keyword evidence="5" id="KW-0007">Acetylation</keyword>
<evidence type="ECO:0000256" key="1">
    <source>
        <dbReference type="ARBA" id="ARBA00008184"/>
    </source>
</evidence>
<reference evidence="16 17" key="1">
    <citation type="journal article" date="2019" name="PLoS Biol.">
        <title>Sex chromosomes control vertical transmission of feminizing Wolbachia symbionts in an isopod.</title>
        <authorList>
            <person name="Becking T."/>
            <person name="Chebbi M.A."/>
            <person name="Giraud I."/>
            <person name="Moumen B."/>
            <person name="Laverre T."/>
            <person name="Caubet Y."/>
            <person name="Peccoud J."/>
            <person name="Gilbert C."/>
            <person name="Cordaux R."/>
        </authorList>
    </citation>
    <scope>NUCLEOTIDE SEQUENCE [LARGE SCALE GENOMIC DNA]</scope>
    <source>
        <strain evidence="16">ANa2</strain>
        <tissue evidence="16">Whole body excluding digestive tract and cuticle</tissue>
    </source>
</reference>
<dbReference type="GO" id="GO:0005739">
    <property type="term" value="C:mitochondrion"/>
    <property type="evidence" value="ECO:0007669"/>
    <property type="project" value="UniProtKB-SubCell"/>
</dbReference>
<comment type="caution">
    <text evidence="16">The sequence shown here is derived from an EMBL/GenBank/DDBJ whole genome shotgun (WGS) entry which is preliminary data.</text>
</comment>
<keyword evidence="6 12" id="KW-0496">Mitochondrion</keyword>
<keyword evidence="8 12" id="KW-0539">Nucleus</keyword>
<organism evidence="16 17">
    <name type="scientific">Armadillidium nasatum</name>
    <dbReference type="NCBI Taxonomy" id="96803"/>
    <lineage>
        <taxon>Eukaryota</taxon>
        <taxon>Metazoa</taxon>
        <taxon>Ecdysozoa</taxon>
        <taxon>Arthropoda</taxon>
        <taxon>Crustacea</taxon>
        <taxon>Multicrustacea</taxon>
        <taxon>Malacostraca</taxon>
        <taxon>Eumalacostraca</taxon>
        <taxon>Peracarida</taxon>
        <taxon>Isopoda</taxon>
        <taxon>Oniscidea</taxon>
        <taxon>Crinocheta</taxon>
        <taxon>Armadillidiidae</taxon>
        <taxon>Armadillidium</taxon>
    </lineage>
</organism>
<dbReference type="AlphaFoldDB" id="A0A5N5TH42"/>
<evidence type="ECO:0000256" key="12">
    <source>
        <dbReference type="HAMAP-Rule" id="MF_03166"/>
    </source>
</evidence>
<comment type="subcellular location">
    <subcellularLocation>
        <location evidence="12">Mitochondrion</location>
    </subcellularLocation>
    <subcellularLocation>
        <location evidence="12">Nucleus</location>
    </subcellularLocation>
</comment>
<keyword evidence="3 12" id="KW-0227">DNA damage</keyword>
<evidence type="ECO:0000256" key="8">
    <source>
        <dbReference type="ARBA" id="ARBA00023242"/>
    </source>
</evidence>
<dbReference type="SMART" id="SM00986">
    <property type="entry name" value="UDG"/>
    <property type="match status" value="1"/>
</dbReference>
<dbReference type="EC" id="3.2.2.27" evidence="12 14"/>
<dbReference type="GO" id="GO:0005654">
    <property type="term" value="C:nucleoplasm"/>
    <property type="evidence" value="ECO:0007669"/>
    <property type="project" value="UniProtKB-ARBA"/>
</dbReference>
<dbReference type="Gene3D" id="3.40.470.10">
    <property type="entry name" value="Uracil-DNA glycosylase-like domain"/>
    <property type="match status" value="1"/>
</dbReference>
<dbReference type="NCBIfam" id="NF003591">
    <property type="entry name" value="PRK05254.1-4"/>
    <property type="match status" value="1"/>
</dbReference>
<dbReference type="SMART" id="SM00987">
    <property type="entry name" value="UreE_C"/>
    <property type="match status" value="1"/>
</dbReference>
<comment type="catalytic activity">
    <reaction evidence="9">
        <text>a 2'-deoxyuridine in double-stranded DNA + H2O = a 2'-deoxyribose 5'-monophosphate in double-stranded DNA + uracil</text>
        <dbReference type="Rhea" id="RHEA:81455"/>
        <dbReference type="Rhea" id="RHEA-COMP:14231"/>
        <dbReference type="Rhea" id="RHEA-COMP:17071"/>
        <dbReference type="ChEBI" id="CHEBI:15377"/>
        <dbReference type="ChEBI" id="CHEBI:17568"/>
        <dbReference type="ChEBI" id="CHEBI:133902"/>
        <dbReference type="ChEBI" id="CHEBI:139095"/>
    </reaction>
    <physiologicalReaction direction="left-to-right" evidence="9">
        <dbReference type="Rhea" id="RHEA:81456"/>
    </physiologicalReaction>
</comment>
<dbReference type="GO" id="GO:0097510">
    <property type="term" value="P:base-excision repair, AP site formation via deaminated base removal"/>
    <property type="evidence" value="ECO:0007669"/>
    <property type="project" value="TreeGrafter"/>
</dbReference>
<gene>
    <name evidence="16" type="primary">Ung</name>
    <name evidence="16" type="ORF">Anas_00810</name>
</gene>
<dbReference type="NCBIfam" id="NF003589">
    <property type="entry name" value="PRK05254.1-2"/>
    <property type="match status" value="1"/>
</dbReference>
<keyword evidence="4 12" id="KW-0378">Hydrolase</keyword>
<dbReference type="OrthoDB" id="10031947at2759"/>
<keyword evidence="2" id="KW-0597">Phosphoprotein</keyword>
<name>A0A5N5TH42_9CRUS</name>
<comment type="similarity">
    <text evidence="1 12 14">Belongs to the uracil-DNA glycosylase (UDG) superfamily. UNG family.</text>
</comment>
<comment type="catalytic activity">
    <reaction evidence="10">
        <text>a 2'-deoxyuridine in single-stranded DNA + H2O = a 2'-deoxyribose 5'-monophosphate in single-stranded DNA + uracil</text>
        <dbReference type="Rhea" id="RHEA:81459"/>
        <dbReference type="Rhea" id="RHEA-COMP:12847"/>
        <dbReference type="Rhea" id="RHEA-COMP:19684"/>
        <dbReference type="ChEBI" id="CHEBI:15377"/>
        <dbReference type="ChEBI" id="CHEBI:17568"/>
        <dbReference type="ChEBI" id="CHEBI:133902"/>
        <dbReference type="ChEBI" id="CHEBI:139095"/>
    </reaction>
    <physiologicalReaction direction="left-to-right" evidence="10">
        <dbReference type="Rhea" id="RHEA:81460"/>
    </physiologicalReaction>
</comment>
<evidence type="ECO:0000256" key="5">
    <source>
        <dbReference type="ARBA" id="ARBA00022990"/>
    </source>
</evidence>
<dbReference type="Pfam" id="PF03167">
    <property type="entry name" value="UDG"/>
    <property type="match status" value="1"/>
</dbReference>
<evidence type="ECO:0000256" key="14">
    <source>
        <dbReference type="RuleBase" id="RU003780"/>
    </source>
</evidence>
<dbReference type="NCBIfam" id="TIGR00628">
    <property type="entry name" value="ung"/>
    <property type="match status" value="1"/>
</dbReference>
<dbReference type="InterPro" id="IPR002043">
    <property type="entry name" value="UDG_fam1"/>
</dbReference>
<evidence type="ECO:0000256" key="13">
    <source>
        <dbReference type="PROSITE-ProRule" id="PRU10072"/>
    </source>
</evidence>
<dbReference type="CDD" id="cd10027">
    <property type="entry name" value="UDG-F1-like"/>
    <property type="match status" value="1"/>
</dbReference>
<keyword evidence="17" id="KW-1185">Reference proteome</keyword>
<comment type="subunit">
    <text evidence="11">Interacts with RPA2 subunit of the RPA trimer; this interaction mediates UNG2 recruitment to RPA-coated single-stranded DNA at stalled replication forks. Interacts with PCNA; this interaction mediates UNG2 recruitment to S-phase replication foci. Interacts (via N-terminus) with FAM72A.</text>
</comment>